<dbReference type="Proteomes" id="UP001159363">
    <property type="component" value="Chromosome 4"/>
</dbReference>
<feature type="non-terminal residue" evidence="2">
    <location>
        <position position="192"/>
    </location>
</feature>
<organism evidence="2 3">
    <name type="scientific">Dryococelus australis</name>
    <dbReference type="NCBI Taxonomy" id="614101"/>
    <lineage>
        <taxon>Eukaryota</taxon>
        <taxon>Metazoa</taxon>
        <taxon>Ecdysozoa</taxon>
        <taxon>Arthropoda</taxon>
        <taxon>Hexapoda</taxon>
        <taxon>Insecta</taxon>
        <taxon>Pterygota</taxon>
        <taxon>Neoptera</taxon>
        <taxon>Polyneoptera</taxon>
        <taxon>Phasmatodea</taxon>
        <taxon>Verophasmatodea</taxon>
        <taxon>Anareolatae</taxon>
        <taxon>Phasmatidae</taxon>
        <taxon>Eurycanthinae</taxon>
        <taxon>Dryococelus</taxon>
    </lineage>
</organism>
<sequence>MRLVEVSTEQRRNEGVGKNGDPEKTRRPVASSGTIPTCDGGLAVSNSPFIANPIFFPSFPVNDVPDSIPGGPLTRGPRWRSGERTRLPVGSFPDFHTWESCRAMMLAGGLSRECSVSPALAFQCCSISIWFHTLFGSFQVLVVKISANFATPLAAGELGHNPDVGLVVLQFSPVSSKEKSPRNAYNNLNAPP</sequence>
<reference evidence="2 3" key="1">
    <citation type="submission" date="2023-02" db="EMBL/GenBank/DDBJ databases">
        <title>LHISI_Scaffold_Assembly.</title>
        <authorList>
            <person name="Stuart O.P."/>
            <person name="Cleave R."/>
            <person name="Magrath M.J.L."/>
            <person name="Mikheyev A.S."/>
        </authorList>
    </citation>
    <scope>NUCLEOTIDE SEQUENCE [LARGE SCALE GENOMIC DNA]</scope>
    <source>
        <strain evidence="2">Daus_M_001</strain>
        <tissue evidence="2">Leg muscle</tissue>
    </source>
</reference>
<gene>
    <name evidence="2" type="ORF">PR048_014677</name>
</gene>
<feature type="region of interest" description="Disordered" evidence="1">
    <location>
        <begin position="1"/>
        <end position="33"/>
    </location>
</feature>
<name>A0ABQ9HFP9_9NEOP</name>
<dbReference type="EMBL" id="JARBHB010000005">
    <property type="protein sequence ID" value="KAJ8882863.1"/>
    <property type="molecule type" value="Genomic_DNA"/>
</dbReference>
<feature type="compositionally biased region" description="Basic and acidic residues" evidence="1">
    <location>
        <begin position="8"/>
        <end position="26"/>
    </location>
</feature>
<comment type="caution">
    <text evidence="2">The sequence shown here is derived from an EMBL/GenBank/DDBJ whole genome shotgun (WGS) entry which is preliminary data.</text>
</comment>
<evidence type="ECO:0000313" key="3">
    <source>
        <dbReference type="Proteomes" id="UP001159363"/>
    </source>
</evidence>
<accession>A0ABQ9HFP9</accession>
<protein>
    <submittedName>
        <fullName evidence="2">Uncharacterized protein</fullName>
    </submittedName>
</protein>
<proteinExistence type="predicted"/>
<evidence type="ECO:0000256" key="1">
    <source>
        <dbReference type="SAM" id="MobiDB-lite"/>
    </source>
</evidence>
<keyword evidence="3" id="KW-1185">Reference proteome</keyword>
<evidence type="ECO:0000313" key="2">
    <source>
        <dbReference type="EMBL" id="KAJ8882863.1"/>
    </source>
</evidence>